<evidence type="ECO:0000313" key="1">
    <source>
        <dbReference type="EMBL" id="PRY82776.1"/>
    </source>
</evidence>
<dbReference type="Proteomes" id="UP000238157">
    <property type="component" value="Unassembled WGS sequence"/>
</dbReference>
<dbReference type="RefSeq" id="WP_211300244.1">
    <property type="nucleotide sequence ID" value="NZ_PVTR01000038.1"/>
</dbReference>
<reference evidence="1 2" key="1">
    <citation type="submission" date="2018-03" db="EMBL/GenBank/DDBJ databases">
        <title>Genomic Encyclopedia of Archaeal and Bacterial Type Strains, Phase II (KMG-II): from individual species to whole genera.</title>
        <authorList>
            <person name="Goeker M."/>
        </authorList>
    </citation>
    <scope>NUCLEOTIDE SEQUENCE [LARGE SCALE GENOMIC DNA]</scope>
    <source>
        <strain evidence="1 2">DSM 27929</strain>
    </source>
</reference>
<evidence type="ECO:0000313" key="2">
    <source>
        <dbReference type="Proteomes" id="UP000238157"/>
    </source>
</evidence>
<name>A0A2T0W7Y4_9BACT</name>
<feature type="non-terminal residue" evidence="1">
    <location>
        <position position="1"/>
    </location>
</feature>
<dbReference type="Gene3D" id="2.180.10.10">
    <property type="entry name" value="RHS repeat-associated core"/>
    <property type="match status" value="1"/>
</dbReference>
<dbReference type="AlphaFoldDB" id="A0A2T0W7Y4"/>
<organism evidence="1 2">
    <name type="scientific">Mongoliibacter ruber</name>
    <dbReference type="NCBI Taxonomy" id="1750599"/>
    <lineage>
        <taxon>Bacteria</taxon>
        <taxon>Pseudomonadati</taxon>
        <taxon>Bacteroidota</taxon>
        <taxon>Cytophagia</taxon>
        <taxon>Cytophagales</taxon>
        <taxon>Cyclobacteriaceae</taxon>
        <taxon>Mongoliibacter</taxon>
    </lineage>
</organism>
<accession>A0A2T0W7Y4</accession>
<keyword evidence="2" id="KW-1185">Reference proteome</keyword>
<gene>
    <name evidence="1" type="ORF">CLW00_1381</name>
</gene>
<evidence type="ECO:0008006" key="3">
    <source>
        <dbReference type="Google" id="ProtNLM"/>
    </source>
</evidence>
<proteinExistence type="predicted"/>
<comment type="caution">
    <text evidence="1">The sequence shown here is derived from an EMBL/GenBank/DDBJ whole genome shotgun (WGS) entry which is preliminary data.</text>
</comment>
<dbReference type="EMBL" id="PVTR01000038">
    <property type="protein sequence ID" value="PRY82776.1"/>
    <property type="molecule type" value="Genomic_DNA"/>
</dbReference>
<sequence>AIGSRWSVVDPMAELAPGWTPYRYGFNNPVKFIDPDGMFEYSDGYSTQDSKNSTGAISFSGSYIDRTINTDYIEFSTGTGDNRQVLGGYTETYVAESGTVLSRKYFGSPYLFGAGGFGDMDGGEDSFLPMSQGGGSGIGRPLSTGAINPDYTIEGFTLPIFGFLKALNLGRIAAKEITQGFKSLGAAGKGFSKTLQTGGHTLNKSTLKALGLSKQQGKIAIEGLKKDIGLPPNFHGKIMGNGDLVHPNSGQVLGNLFDYLY</sequence>
<protein>
    <recommendedName>
        <fullName evidence="3">RHS repeat-associated protein</fullName>
    </recommendedName>
</protein>